<dbReference type="OrthoDB" id="5377599at2759"/>
<evidence type="ECO:0000256" key="1">
    <source>
        <dbReference type="SAM" id="MobiDB-lite"/>
    </source>
</evidence>
<name>A0A1W2TUM1_ROSNE</name>
<dbReference type="InterPro" id="IPR057218">
    <property type="entry name" value="DUF7896"/>
</dbReference>
<feature type="region of interest" description="Disordered" evidence="1">
    <location>
        <begin position="512"/>
        <end position="544"/>
    </location>
</feature>
<proteinExistence type="predicted"/>
<feature type="region of interest" description="Disordered" evidence="1">
    <location>
        <begin position="96"/>
        <end position="162"/>
    </location>
</feature>
<protein>
    <submittedName>
        <fullName evidence="3">Putative key lime pathogenicity protein</fullName>
    </submittedName>
</protein>
<dbReference type="PANTHER" id="PTHR42031:SF1">
    <property type="entry name" value="KEY LIME PATHOGENICITY PROTEIN"/>
    <property type="match status" value="1"/>
</dbReference>
<keyword evidence="4" id="KW-1185">Reference proteome</keyword>
<feature type="compositionally biased region" description="Polar residues" evidence="1">
    <location>
        <begin position="131"/>
        <end position="146"/>
    </location>
</feature>
<feature type="compositionally biased region" description="Basic and acidic residues" evidence="1">
    <location>
        <begin position="399"/>
        <end position="415"/>
    </location>
</feature>
<feature type="region of interest" description="Disordered" evidence="1">
    <location>
        <begin position="388"/>
        <end position="422"/>
    </location>
</feature>
<dbReference type="Proteomes" id="UP000054516">
    <property type="component" value="Unassembled WGS sequence"/>
</dbReference>
<dbReference type="STRING" id="77044.A0A1W2TUM1"/>
<organism evidence="3">
    <name type="scientific">Rosellinia necatrix</name>
    <name type="common">White root-rot fungus</name>
    <dbReference type="NCBI Taxonomy" id="77044"/>
    <lineage>
        <taxon>Eukaryota</taxon>
        <taxon>Fungi</taxon>
        <taxon>Dikarya</taxon>
        <taxon>Ascomycota</taxon>
        <taxon>Pezizomycotina</taxon>
        <taxon>Sordariomycetes</taxon>
        <taxon>Xylariomycetidae</taxon>
        <taxon>Xylariales</taxon>
        <taxon>Xylariaceae</taxon>
        <taxon>Rosellinia</taxon>
    </lineage>
</organism>
<evidence type="ECO:0000313" key="3">
    <source>
        <dbReference type="EMBL" id="GAP92281.1"/>
    </source>
</evidence>
<dbReference type="EMBL" id="DF977521">
    <property type="protein sequence ID" value="GAP92281.1"/>
    <property type="molecule type" value="Genomic_DNA"/>
</dbReference>
<dbReference type="Pfam" id="PF25438">
    <property type="entry name" value="DUF7896"/>
    <property type="match status" value="1"/>
</dbReference>
<feature type="compositionally biased region" description="Basic residues" evidence="1">
    <location>
        <begin position="512"/>
        <end position="521"/>
    </location>
</feature>
<accession>A0A1W2TUM1</accession>
<reference evidence="3" key="1">
    <citation type="submission" date="2016-03" db="EMBL/GenBank/DDBJ databases">
        <title>Draft genome sequence of Rosellinia necatrix.</title>
        <authorList>
            <person name="Kanematsu S."/>
        </authorList>
    </citation>
    <scope>NUCLEOTIDE SEQUENCE [LARGE SCALE GENOMIC DNA]</scope>
    <source>
        <strain evidence="3">W97</strain>
    </source>
</reference>
<sequence>MDQFPNSNQLEVQHLRVQLESLKQRIFELESSSANQPQATHPLNPSISEHYTNAHGDLQLSTVPVDQHAFSRGASISLTPGGKLQNSHTIDARTSHQYQNNNEPHPHAVKRARTMSQQTPSSHKMDRAASGLSTRSAGPFTGSTFVSPPPTSRTADLKHSERDSYPIHNSLASPQSYTGLMPNISVDKQQPQHEISTLTDMVSLPATGGLIDPAVWLATHPDPSPEFGMDFASTPHQRNLDIPDLSMDVSVCDSMTSGPTYDNTAPMTRENSQYDNPSMAGMPMISMGSQMSQGRSIYFPECSRQTIEFGDPSSFSGKFCEDTLLAAVGSNLTALAGHHYASTTLNDGLLMSPDMERSLSSASSASAKSTSSSLNARAKDTLMKQNHRALNAPLMPRPIVDEKKTEPPSEEKSDGKTPITKAKYVRPRQPKVFCDLCEEHKDGFRGEHELRRHKDAKHQARVKKYICVDPQVLGLPVNVQAVNPLSKCKACKAQKKYGAYYNAAAHLRRTHFKAKPSRCKNKSSGTNGGDDDKRGGKGGGDWPAMPELKNWMQEVYVRQDELRSKDDDDVDDEIENAQPFFHDAEVSPTVAAASSSGLATTSMTTVDYNFSTPLTINTINTGMSYMNTMPLSSADFTCNNSINIPLVFNGDATDYSAIDHVHPLGSTVSSSATVTPLSAFNDTQHHHFEVSYQYSA</sequence>
<dbReference type="PANTHER" id="PTHR42031">
    <property type="entry name" value="KEY LIME PATHOGENICITY PROTEIN"/>
    <property type="match status" value="1"/>
</dbReference>
<evidence type="ECO:0000259" key="2">
    <source>
        <dbReference type="Pfam" id="PF25438"/>
    </source>
</evidence>
<dbReference type="OMA" id="KCKACKA"/>
<gene>
    <name evidence="3" type="ORF">SAMD00023353_7600270</name>
</gene>
<dbReference type="AlphaFoldDB" id="A0A1W2TUM1"/>
<evidence type="ECO:0000313" key="4">
    <source>
        <dbReference type="Proteomes" id="UP000054516"/>
    </source>
</evidence>
<feature type="domain" description="DUF7896" evidence="2">
    <location>
        <begin position="462"/>
        <end position="555"/>
    </location>
</feature>